<dbReference type="InParanoid" id="A0A151ZHL2"/>
<feature type="domain" description="ABC transporter" evidence="10">
    <location>
        <begin position="423"/>
        <end position="660"/>
    </location>
</feature>
<dbReference type="InterPro" id="IPR003593">
    <property type="entry name" value="AAA+_ATPase"/>
</dbReference>
<dbReference type="GO" id="GO:0140359">
    <property type="term" value="F:ABC-type transporter activity"/>
    <property type="evidence" value="ECO:0007669"/>
    <property type="project" value="InterPro"/>
</dbReference>
<protein>
    <submittedName>
        <fullName evidence="12">ABC transporter B family protein</fullName>
    </submittedName>
</protein>
<keyword evidence="7 9" id="KW-0472">Membrane</keyword>
<comment type="subcellular location">
    <subcellularLocation>
        <location evidence="1">Membrane</location>
        <topology evidence="1">Multi-pass membrane protein</topology>
    </subcellularLocation>
</comment>
<dbReference type="GO" id="GO:0016887">
    <property type="term" value="F:ATP hydrolysis activity"/>
    <property type="evidence" value="ECO:0007669"/>
    <property type="project" value="InterPro"/>
</dbReference>
<dbReference type="InterPro" id="IPR017871">
    <property type="entry name" value="ABC_transporter-like_CS"/>
</dbReference>
<accession>A0A151ZHL2</accession>
<dbReference type="SUPFAM" id="SSF52540">
    <property type="entry name" value="P-loop containing nucleoside triphosphate hydrolases"/>
    <property type="match status" value="1"/>
</dbReference>
<keyword evidence="6 9" id="KW-1133">Transmembrane helix</keyword>
<dbReference type="FunFam" id="3.40.50.300:FF:000287">
    <property type="entry name" value="Multidrug ABC transporter ATP-binding protein"/>
    <property type="match status" value="1"/>
</dbReference>
<name>A0A151ZHL2_TIELA</name>
<evidence type="ECO:0000313" key="12">
    <source>
        <dbReference type="EMBL" id="KYQ93456.1"/>
    </source>
</evidence>
<dbReference type="InterPro" id="IPR011527">
    <property type="entry name" value="ABC1_TM_dom"/>
</dbReference>
<evidence type="ECO:0000256" key="1">
    <source>
        <dbReference type="ARBA" id="ARBA00004141"/>
    </source>
</evidence>
<keyword evidence="5" id="KW-0067">ATP-binding</keyword>
<proteinExistence type="inferred from homology"/>
<reference evidence="12 13" key="1">
    <citation type="submission" date="2015-12" db="EMBL/GenBank/DDBJ databases">
        <title>Dictyostelia acquired genes for synthesis and detection of signals that induce cell-type specialization by lateral gene transfer from prokaryotes.</title>
        <authorList>
            <person name="Gloeckner G."/>
            <person name="Schaap P."/>
        </authorList>
    </citation>
    <scope>NUCLEOTIDE SEQUENCE [LARGE SCALE GENOMIC DNA]</scope>
    <source>
        <strain evidence="12 13">TK</strain>
    </source>
</reference>
<dbReference type="Pfam" id="PF00664">
    <property type="entry name" value="ABC_membrane"/>
    <property type="match status" value="1"/>
</dbReference>
<evidence type="ECO:0000256" key="4">
    <source>
        <dbReference type="ARBA" id="ARBA00022741"/>
    </source>
</evidence>
<dbReference type="GO" id="GO:0016020">
    <property type="term" value="C:membrane"/>
    <property type="evidence" value="ECO:0007669"/>
    <property type="project" value="UniProtKB-SubCell"/>
</dbReference>
<dbReference type="InterPro" id="IPR003439">
    <property type="entry name" value="ABC_transporter-like_ATP-bd"/>
</dbReference>
<evidence type="ECO:0000256" key="3">
    <source>
        <dbReference type="ARBA" id="ARBA00022692"/>
    </source>
</evidence>
<keyword evidence="2" id="KW-0813">Transport</keyword>
<keyword evidence="4" id="KW-0547">Nucleotide-binding</keyword>
<dbReference type="GO" id="GO:0005524">
    <property type="term" value="F:ATP binding"/>
    <property type="evidence" value="ECO:0007669"/>
    <property type="project" value="UniProtKB-KW"/>
</dbReference>
<evidence type="ECO:0000313" key="13">
    <source>
        <dbReference type="Proteomes" id="UP000076078"/>
    </source>
</evidence>
<dbReference type="CDD" id="cd18560">
    <property type="entry name" value="ABC_6TM_ATM1_ABCB7_HMT1_ABCB6"/>
    <property type="match status" value="1"/>
</dbReference>
<comment type="caution">
    <text evidence="12">The sequence shown here is derived from an EMBL/GenBank/DDBJ whole genome shotgun (WGS) entry which is preliminary data.</text>
</comment>
<feature type="transmembrane region" description="Helical" evidence="9">
    <location>
        <begin position="318"/>
        <end position="342"/>
    </location>
</feature>
<feature type="domain" description="ABC transmembrane type-1" evidence="11">
    <location>
        <begin position="101"/>
        <end position="380"/>
    </location>
</feature>
<evidence type="ECO:0000256" key="7">
    <source>
        <dbReference type="ARBA" id="ARBA00023136"/>
    </source>
</evidence>
<dbReference type="OMA" id="VTIYMAK"/>
<dbReference type="EMBL" id="LODT01000028">
    <property type="protein sequence ID" value="KYQ93456.1"/>
    <property type="molecule type" value="Genomic_DNA"/>
</dbReference>
<evidence type="ECO:0000259" key="10">
    <source>
        <dbReference type="PROSITE" id="PS50893"/>
    </source>
</evidence>
<dbReference type="PROSITE" id="PS50929">
    <property type="entry name" value="ABC_TM1F"/>
    <property type="match status" value="1"/>
</dbReference>
<feature type="transmembrane region" description="Helical" evidence="9">
    <location>
        <begin position="203"/>
        <end position="229"/>
    </location>
</feature>
<dbReference type="AlphaFoldDB" id="A0A151ZHL2"/>
<feature type="transmembrane region" description="Helical" evidence="9">
    <location>
        <begin position="235"/>
        <end position="255"/>
    </location>
</feature>
<dbReference type="PANTHER" id="PTHR24221:SF610">
    <property type="entry name" value="ABC TRANSPORTER B FAMILY MEMBER 6"/>
    <property type="match status" value="1"/>
</dbReference>
<organism evidence="12 13">
    <name type="scientific">Tieghemostelium lacteum</name>
    <name type="common">Slime mold</name>
    <name type="synonym">Dictyostelium lacteum</name>
    <dbReference type="NCBI Taxonomy" id="361077"/>
    <lineage>
        <taxon>Eukaryota</taxon>
        <taxon>Amoebozoa</taxon>
        <taxon>Evosea</taxon>
        <taxon>Eumycetozoa</taxon>
        <taxon>Dictyostelia</taxon>
        <taxon>Dictyosteliales</taxon>
        <taxon>Raperosteliaceae</taxon>
        <taxon>Tieghemostelium</taxon>
    </lineage>
</organism>
<keyword evidence="13" id="KW-1185">Reference proteome</keyword>
<evidence type="ECO:0000256" key="9">
    <source>
        <dbReference type="SAM" id="Phobius"/>
    </source>
</evidence>
<sequence>MGKFGGVSYRAVKQAESETIDMELLTPSQQQQLKLQEQKKIDINIPQRTVPLAQLSISSRMTKEEEFSLKRPSWDMATSMIRSLIPYYWSKNSWSIKLRVLVSLSIIFISKFINLWVPLLFKNIINELPNTVPWHWLVLYGVLSLIQKSIWDFRDIIFQSVTDSATKNINLETFDHLHSMSLSYHLSKRTGSLIKIVERGSNAVVHLLSLLLFNIFPTLVEILLVSFFLLFSYGYTFAFINLFSCIIYITFTLSVTEWRTQYRRLANKKENEASDIKVDSFSNFETVKYFTAESYERKRYDNAILEYFRVNMKSKITFFTLNFGQSIIIVLGSTIGLAFATWRATKGVFTIGDIVAINTFIAQIFSPLSWLGSSYRMILQSFTDMENLMDLLRTKSDVYDQPGAAELDLVDRKNPGHHILPSIEFNNVSFSYKTKTATVKILDGVSFRVEPGKSVALVGPTGAGKSTVFRLLCRFYDVDDGEVLVENQNIKNITQLSLRQAIGVVPQDTVLFNDTIAYNIGFGKREATDEELIDAARRAQILPFIESSPDGFLTLVGERGLRLSGGEKQRVAIARTLLKNPPILILDEATSALDSLTEKKIQQSLNEVSKGRTTLIIAHRLSTIIHCDEILVLKNGIIAERGTHNQLLSIQGEYANLWNQQLKSPDNIPQA</sequence>
<dbReference type="InterPro" id="IPR027417">
    <property type="entry name" value="P-loop_NTPase"/>
</dbReference>
<feature type="transmembrane region" description="Helical" evidence="9">
    <location>
        <begin position="133"/>
        <end position="151"/>
    </location>
</feature>
<feature type="transmembrane region" description="Helical" evidence="9">
    <location>
        <begin position="100"/>
        <end position="121"/>
    </location>
</feature>
<dbReference type="OrthoDB" id="6500128at2759"/>
<feature type="transmembrane region" description="Helical" evidence="9">
    <location>
        <begin position="348"/>
        <end position="371"/>
    </location>
</feature>
<evidence type="ECO:0000256" key="2">
    <source>
        <dbReference type="ARBA" id="ARBA00022448"/>
    </source>
</evidence>
<evidence type="ECO:0000259" key="11">
    <source>
        <dbReference type="PROSITE" id="PS50929"/>
    </source>
</evidence>
<evidence type="ECO:0000256" key="8">
    <source>
        <dbReference type="ARBA" id="ARBA00024363"/>
    </source>
</evidence>
<comment type="similarity">
    <text evidence="8">Belongs to the ABC transporter superfamily. ABCB family. Heavy Metal importer (TC 3.A.1.210) subfamily.</text>
</comment>
<gene>
    <name evidence="12" type="ORF">DLAC_06148</name>
</gene>
<evidence type="ECO:0000256" key="6">
    <source>
        <dbReference type="ARBA" id="ARBA00022989"/>
    </source>
</evidence>
<dbReference type="PROSITE" id="PS00211">
    <property type="entry name" value="ABC_TRANSPORTER_1"/>
    <property type="match status" value="1"/>
</dbReference>
<dbReference type="SMART" id="SM00382">
    <property type="entry name" value="AAA"/>
    <property type="match status" value="1"/>
</dbReference>
<dbReference type="Gene3D" id="3.40.50.300">
    <property type="entry name" value="P-loop containing nucleotide triphosphate hydrolases"/>
    <property type="match status" value="1"/>
</dbReference>
<dbReference type="STRING" id="361077.A0A151ZHL2"/>
<dbReference type="Pfam" id="PF00005">
    <property type="entry name" value="ABC_tran"/>
    <property type="match status" value="1"/>
</dbReference>
<dbReference type="Proteomes" id="UP000076078">
    <property type="component" value="Unassembled WGS sequence"/>
</dbReference>
<keyword evidence="3 9" id="KW-0812">Transmembrane</keyword>
<dbReference type="Gene3D" id="1.20.1560.10">
    <property type="entry name" value="ABC transporter type 1, transmembrane domain"/>
    <property type="match status" value="1"/>
</dbReference>
<evidence type="ECO:0000256" key="5">
    <source>
        <dbReference type="ARBA" id="ARBA00022840"/>
    </source>
</evidence>
<dbReference type="InterPro" id="IPR036640">
    <property type="entry name" value="ABC1_TM_sf"/>
</dbReference>
<dbReference type="InterPro" id="IPR039421">
    <property type="entry name" value="Type_1_exporter"/>
</dbReference>
<dbReference type="SUPFAM" id="SSF90123">
    <property type="entry name" value="ABC transporter transmembrane region"/>
    <property type="match status" value="1"/>
</dbReference>
<dbReference type="PROSITE" id="PS50893">
    <property type="entry name" value="ABC_TRANSPORTER_2"/>
    <property type="match status" value="1"/>
</dbReference>
<dbReference type="PANTHER" id="PTHR24221">
    <property type="entry name" value="ATP-BINDING CASSETTE SUB-FAMILY B"/>
    <property type="match status" value="1"/>
</dbReference>